<gene>
    <name evidence="6" type="ORF">A2008_00945</name>
</gene>
<dbReference type="InterPro" id="IPR045865">
    <property type="entry name" value="ACT-like_dom_sf"/>
</dbReference>
<sequence>MEYIQLEEKVRSYYPNANFEYLKKAYDYARAAHKDQFRASGEPYFIHPFDVAMILADLKLDEISIAAGLLHDVVEDTSITCENISAEFGTTMCVIIEGVTKLSKLSFKSKEEFAAENLRKMLFALSKDIRVMLVKLADRLNNIRTLGHLAPEKQKRIARETLEIYAPLAHRLGMHGIKIELEDASFRICEPEIAAELDTKLVKDKQVAEKYINEIIETLKAECGENNIQCEIFGRQKHLYSIYKKINNKDKTFDDIYDLIGLRVVVNSINDCYAVLGLVHKLWKPIMGRFKDYIAVPKTNLYQSLHTTIVHGGGEPVEIQIRTDVMHRIAEEGIAAHWNYKEVGSKKAAEGQKKDMAWLRQIINWHRDVTDAREYIETIKIDLYQDEVFVFTPNGDIKVLTSKSTPLDFAYLIHSEVGNKCVGAKVNGKMVTLDYELKNGDIIDILTSNSARPSKDWLKIVKSPHARTKIKAWFKNEERENDLKKGRDNFNEYFAGHIKDVIKFYEELNKTPFLHEKQGFSKDDFDLNRVMKSRIFSEALSALNFKAVDDLFVIIGRGEYQIRNVFAKMFPEYIESVLNKTKPMHVLQQKKAPEKKSKSVNGVIVSGLDDVLVRFSKCCTPVPGDPIVGFITRGRGVSIHRRNCPNICIDQTEKDRIIEVSWDQTRLQSHNISYATRIRVKAIDRPNLLLNVTNLISNLKLNIYELHARIEKNFAIVEFTVDIINVQQLDEFIKNIEKIDGVMNVYRTENTTPPAGHTPNKK</sequence>
<dbReference type="InterPro" id="IPR004095">
    <property type="entry name" value="TGS"/>
</dbReference>
<dbReference type="InterPro" id="IPR045600">
    <property type="entry name" value="RelA/SpoT_AH_RIS"/>
</dbReference>
<dbReference type="InterPro" id="IPR033655">
    <property type="entry name" value="TGS_RelA/SpoT"/>
</dbReference>
<evidence type="ECO:0000313" key="7">
    <source>
        <dbReference type="Proteomes" id="UP000178735"/>
    </source>
</evidence>
<dbReference type="Gene3D" id="3.30.460.10">
    <property type="entry name" value="Beta Polymerase, domain 2"/>
    <property type="match status" value="1"/>
</dbReference>
<evidence type="ECO:0000256" key="2">
    <source>
        <dbReference type="RuleBase" id="RU003847"/>
    </source>
</evidence>
<evidence type="ECO:0008006" key="8">
    <source>
        <dbReference type="Google" id="ProtNLM"/>
    </source>
</evidence>
<dbReference type="PROSITE" id="PS51880">
    <property type="entry name" value="TGS"/>
    <property type="match status" value="1"/>
</dbReference>
<dbReference type="GO" id="GO:0015969">
    <property type="term" value="P:guanosine tetraphosphate metabolic process"/>
    <property type="evidence" value="ECO:0007669"/>
    <property type="project" value="InterPro"/>
</dbReference>
<dbReference type="FunFam" id="1.10.3210.10:FF:000001">
    <property type="entry name" value="GTP pyrophosphokinase RelA"/>
    <property type="match status" value="1"/>
</dbReference>
<dbReference type="SMART" id="SM00954">
    <property type="entry name" value="RelA_SpoT"/>
    <property type="match status" value="1"/>
</dbReference>
<dbReference type="PANTHER" id="PTHR21262">
    <property type="entry name" value="GUANOSINE-3',5'-BIS DIPHOSPHATE 3'-PYROPHOSPHOHYDROLASE"/>
    <property type="match status" value="1"/>
</dbReference>
<dbReference type="CDD" id="cd05399">
    <property type="entry name" value="NT_Rel-Spo_like"/>
    <property type="match status" value="1"/>
</dbReference>
<dbReference type="CDD" id="cd00077">
    <property type="entry name" value="HDc"/>
    <property type="match status" value="1"/>
</dbReference>
<dbReference type="SMART" id="SM00471">
    <property type="entry name" value="HDc"/>
    <property type="match status" value="1"/>
</dbReference>
<dbReference type="InterPro" id="IPR012676">
    <property type="entry name" value="TGS-like"/>
</dbReference>
<dbReference type="AlphaFoldDB" id="A0A1F7WU21"/>
<accession>A0A1F7WU21</accession>
<dbReference type="SUPFAM" id="SSF81301">
    <property type="entry name" value="Nucleotidyltransferase"/>
    <property type="match status" value="1"/>
</dbReference>
<dbReference type="Gene3D" id="1.10.3210.10">
    <property type="entry name" value="Hypothetical protein af1432"/>
    <property type="match status" value="1"/>
</dbReference>
<dbReference type="PROSITE" id="PS51671">
    <property type="entry name" value="ACT"/>
    <property type="match status" value="1"/>
</dbReference>
<dbReference type="InterPro" id="IPR043519">
    <property type="entry name" value="NT_sf"/>
</dbReference>
<dbReference type="EMBL" id="MGFH01000079">
    <property type="protein sequence ID" value="OGM06117.1"/>
    <property type="molecule type" value="Genomic_DNA"/>
</dbReference>
<dbReference type="Pfam" id="PF19296">
    <property type="entry name" value="RelA_AH_RIS"/>
    <property type="match status" value="1"/>
</dbReference>
<evidence type="ECO:0000259" key="3">
    <source>
        <dbReference type="PROSITE" id="PS51671"/>
    </source>
</evidence>
<dbReference type="InterPro" id="IPR003607">
    <property type="entry name" value="HD/PDEase_dom"/>
</dbReference>
<dbReference type="InterPro" id="IPR002912">
    <property type="entry name" value="ACT_dom"/>
</dbReference>
<dbReference type="CDD" id="cd04876">
    <property type="entry name" value="ACT_RelA-SpoT"/>
    <property type="match status" value="1"/>
</dbReference>
<dbReference type="Pfam" id="PF04607">
    <property type="entry name" value="RelA_SpoT"/>
    <property type="match status" value="1"/>
</dbReference>
<reference evidence="6 7" key="1">
    <citation type="journal article" date="2016" name="Nat. Commun.">
        <title>Thousands of microbial genomes shed light on interconnected biogeochemical processes in an aquifer system.</title>
        <authorList>
            <person name="Anantharaman K."/>
            <person name="Brown C.T."/>
            <person name="Hug L.A."/>
            <person name="Sharon I."/>
            <person name="Castelle C.J."/>
            <person name="Probst A.J."/>
            <person name="Thomas B.C."/>
            <person name="Singh A."/>
            <person name="Wilkins M.J."/>
            <person name="Karaoz U."/>
            <person name="Brodie E.L."/>
            <person name="Williams K.H."/>
            <person name="Hubbard S.S."/>
            <person name="Banfield J.F."/>
        </authorList>
    </citation>
    <scope>NUCLEOTIDE SEQUENCE [LARGE SCALE GENOMIC DNA]</scope>
</reference>
<dbReference type="PROSITE" id="PS51831">
    <property type="entry name" value="HD"/>
    <property type="match status" value="1"/>
</dbReference>
<dbReference type="FunFam" id="3.10.20.30:FF:000002">
    <property type="entry name" value="GTP pyrophosphokinase (RelA/SpoT)"/>
    <property type="match status" value="1"/>
</dbReference>
<dbReference type="InterPro" id="IPR004811">
    <property type="entry name" value="RelA/Spo_fam"/>
</dbReference>
<comment type="caution">
    <text evidence="6">The sequence shown here is derived from an EMBL/GenBank/DDBJ whole genome shotgun (WGS) entry which is preliminary data.</text>
</comment>
<dbReference type="Gene3D" id="3.10.20.30">
    <property type="match status" value="1"/>
</dbReference>
<feature type="domain" description="HD" evidence="4">
    <location>
        <begin position="44"/>
        <end position="143"/>
    </location>
</feature>
<dbReference type="Pfam" id="PF02824">
    <property type="entry name" value="TGS"/>
    <property type="match status" value="1"/>
</dbReference>
<name>A0A1F7WU21_9BACT</name>
<dbReference type="Gene3D" id="3.30.70.260">
    <property type="match status" value="1"/>
</dbReference>
<dbReference type="InterPro" id="IPR007685">
    <property type="entry name" value="RelA_SpoT"/>
</dbReference>
<dbReference type="CDD" id="cd01668">
    <property type="entry name" value="TGS_RSH"/>
    <property type="match status" value="1"/>
</dbReference>
<evidence type="ECO:0000256" key="1">
    <source>
        <dbReference type="ARBA" id="ARBA00025704"/>
    </source>
</evidence>
<dbReference type="SUPFAM" id="SSF55021">
    <property type="entry name" value="ACT-like"/>
    <property type="match status" value="1"/>
</dbReference>
<proteinExistence type="inferred from homology"/>
<dbReference type="STRING" id="1817813.A2008_00945"/>
<dbReference type="InterPro" id="IPR006674">
    <property type="entry name" value="HD_domain"/>
</dbReference>
<dbReference type="SUPFAM" id="SSF109604">
    <property type="entry name" value="HD-domain/PDEase-like"/>
    <property type="match status" value="1"/>
</dbReference>
<comment type="function">
    <text evidence="2">In eubacteria ppGpp (guanosine 3'-diphosphate 5'-diphosphate) is a mediator of the stringent response that coordinates a variety of cellular activities in response to changes in nutritional abundance.</text>
</comment>
<dbReference type="Proteomes" id="UP000178735">
    <property type="component" value="Unassembled WGS sequence"/>
</dbReference>
<dbReference type="GO" id="GO:0005886">
    <property type="term" value="C:plasma membrane"/>
    <property type="evidence" value="ECO:0007669"/>
    <property type="project" value="TreeGrafter"/>
</dbReference>
<dbReference type="Pfam" id="PF13291">
    <property type="entry name" value="ACT_4"/>
    <property type="match status" value="1"/>
</dbReference>
<comment type="pathway">
    <text evidence="1">Purine metabolism.</text>
</comment>
<protein>
    <recommendedName>
        <fullName evidence="8">(P)ppGpp synthetase</fullName>
    </recommendedName>
</protein>
<feature type="domain" description="TGS" evidence="5">
    <location>
        <begin position="386"/>
        <end position="447"/>
    </location>
</feature>
<evidence type="ECO:0000259" key="4">
    <source>
        <dbReference type="PROSITE" id="PS51831"/>
    </source>
</evidence>
<organism evidence="6 7">
    <name type="scientific">Candidatus Wallbacteria bacterium GWC2_49_35</name>
    <dbReference type="NCBI Taxonomy" id="1817813"/>
    <lineage>
        <taxon>Bacteria</taxon>
        <taxon>Candidatus Walliibacteriota</taxon>
    </lineage>
</organism>
<dbReference type="FunFam" id="3.30.460.10:FF:000001">
    <property type="entry name" value="GTP pyrophosphokinase RelA"/>
    <property type="match status" value="1"/>
</dbReference>
<dbReference type="InterPro" id="IPR012675">
    <property type="entry name" value="Beta-grasp_dom_sf"/>
</dbReference>
<dbReference type="NCBIfam" id="TIGR00691">
    <property type="entry name" value="spoT_relA"/>
    <property type="match status" value="1"/>
</dbReference>
<dbReference type="Pfam" id="PF13328">
    <property type="entry name" value="HD_4"/>
    <property type="match status" value="1"/>
</dbReference>
<evidence type="ECO:0000313" key="6">
    <source>
        <dbReference type="EMBL" id="OGM06117.1"/>
    </source>
</evidence>
<dbReference type="PANTHER" id="PTHR21262:SF31">
    <property type="entry name" value="GTP PYROPHOSPHOKINASE"/>
    <property type="match status" value="1"/>
</dbReference>
<feature type="domain" description="ACT" evidence="3">
    <location>
        <begin position="677"/>
        <end position="750"/>
    </location>
</feature>
<evidence type="ECO:0000259" key="5">
    <source>
        <dbReference type="PROSITE" id="PS51880"/>
    </source>
</evidence>
<comment type="similarity">
    <text evidence="2">Belongs to the relA/spoT family.</text>
</comment>
<dbReference type="SUPFAM" id="SSF81271">
    <property type="entry name" value="TGS-like"/>
    <property type="match status" value="1"/>
</dbReference>